<sequence length="1554" mass="180190">MVKIALWNIRGLNLASKRKEVKNLIVENGLCMCAVVETKVCKRNLRKFCKEMFGNWSWVSNNAVCLGRTRILIGWDPNVVKLEVFEVFEQVIHGCFYHVGSNRRIFCSMVYAANDVVSRRLLWDQLREFSLLVKKEDWVILGDFNVSLNPSDSSRGSSIISRGMLDFRECLRDIEVEDINWSGLHYTWTQKPLALEGNKGLLKKIDRVLGNLGLLGDFPSVHASFLPFGVSDHSPAVVSFPSLSSFKPRPFKFCNHLADIRGFLPLVADAWNVKVEGCTMFSVVSKLKGVKKGLRKLNFNVGNVSENVKKLRADVERNQIACDADPEDGILRNEGASYLKALKEALSAEEKFLRQKAKVHWLKEGDANTAYFHSVVKSKTNRGRIEEVENMEGQSFIGAEVPNQFILHFKEVLGKSDPVDSICDPNSLFLKKLSQVQADDMVRPIDDKEIREAIFDIDDLKAPGPDGFSSKFFKKSWPIIGSEVCEAVKQFFFNGKLLKEVNATVISLVPKSQVPKRVADFRPIACCNVIYKCISKVLVNRLKNYLDILVDKNQSAFIPNRQICDNVLLAQELMRGYHRQRGVRRCAFKVDIQKAYDTVNWNFLETALKWFGFHPCMICWIMKCVTSASFTIRVNGEHHGFFQGMRGIRQGDPLSPYLFTLVMEVLNLMVKRRVHNSDNFKFHPRCEKVGLTHLCFADDLLMFCYGDASSVRVLRDALFEFGGVSGLKPSLEKSTCFLGNVNGLNRQEILEILPFKLGTLPVRYLGVPLISTKLFHRDCLVLIDKVKRRVQDWKNKWLSFAGRLQLINSVLASISVYWASLFLLPVSVIKEVEKLLRSFLWNGGEAVNGKAKVAWKVVCLPRDKGGLGVRDLRKWNKILLTKQVWKIVGNHENLWVKWVHEYRLKGRCFWDVGSVFDASWFWIKMVRFREAYRNQICHILGDGRTTYLWSDNWHSSGPLSSFVTKRDVYMAGLEWNMKVCDIVVDGIWMWPPNIWSKAGHVLQLFQPALKEGVRDRIQWRSKEGSMVDCIVSNMWKDLYIDHPVVPWFKLIWFSQGIPRHAFFLWLAARERLRTLDRLGAWNISEDKVCVLCKNGFESHSHLFVECCYSRELWRCLEGVSGIYNLILGSFGDIRSWAELVEELSKYNYGRSIWSVVHRLVFAAGVYFLWQERNNRRYGENHRSVVVLARQVLELIKLKLMGLKVKNNDQTKRVAIIWDLEVKNGCFVAKSDDGYYGYWWFWDMLQIEIWQYAISVCIPILDWIGSTWGHIFMAIYVLKWRNKVGSWFWDWLDPFHIEDAGLYGSLNRMQFMDYLLVLFDWDYGGGSGGMEWWYIWLYSKFFCHGAVGSEAFSILFCNLHNTIRVLRVPVKWHIFKKFRHDVLDYGAISILDFRQQGTIIVFRCPISKFLSKRLLNLSLDCLISNGLQSFKVCVVLWGGVDWRPNSISHKLVLVNTDEGMMVLWFIRFWDLFGMRDWWSSTQFMASCFNWDLCWKNLYWWWSRVRFLSDRRRKKNRFHLGGFDSIWNGQPVLIDSDDKLAEVFKLLGCKIKDIGY</sequence>
<dbReference type="Pfam" id="PF00078">
    <property type="entry name" value="RVT_1"/>
    <property type="match status" value="1"/>
</dbReference>
<dbReference type="SUPFAM" id="SSF56219">
    <property type="entry name" value="DNase I-like"/>
    <property type="match status" value="1"/>
</dbReference>
<dbReference type="PANTHER" id="PTHR33116">
    <property type="entry name" value="REVERSE TRANSCRIPTASE ZINC-BINDING DOMAIN-CONTAINING PROTEIN-RELATED-RELATED"/>
    <property type="match status" value="1"/>
</dbReference>
<reference evidence="2" key="1">
    <citation type="submission" date="2023-03" db="EMBL/GenBank/DDBJ databases">
        <title>Chromosome-scale reference genome and RAD-based genetic map of yellow starthistle (Centaurea solstitialis) reveal putative structural variation and QTLs associated with invader traits.</title>
        <authorList>
            <person name="Reatini B."/>
            <person name="Cang F.A."/>
            <person name="Jiang Q."/>
            <person name="Mckibben M.T.W."/>
            <person name="Barker M.S."/>
            <person name="Rieseberg L.H."/>
            <person name="Dlugosch K.M."/>
        </authorList>
    </citation>
    <scope>NUCLEOTIDE SEQUENCE</scope>
    <source>
        <strain evidence="2">CAN-66</strain>
        <tissue evidence="2">Leaf</tissue>
    </source>
</reference>
<keyword evidence="3" id="KW-1185">Reference proteome</keyword>
<dbReference type="EMBL" id="JARYMX010000372">
    <property type="protein sequence ID" value="KAJ9535293.1"/>
    <property type="molecule type" value="Genomic_DNA"/>
</dbReference>
<proteinExistence type="predicted"/>
<dbReference type="InterPro" id="IPR036691">
    <property type="entry name" value="Endo/exonu/phosph_ase_sf"/>
</dbReference>
<dbReference type="InterPro" id="IPR026960">
    <property type="entry name" value="RVT-Znf"/>
</dbReference>
<gene>
    <name evidence="2" type="ORF">OSB04_un001605</name>
</gene>
<name>A0AA38SAH6_9ASTR</name>
<evidence type="ECO:0000259" key="1">
    <source>
        <dbReference type="PROSITE" id="PS50878"/>
    </source>
</evidence>
<dbReference type="Proteomes" id="UP001172457">
    <property type="component" value="Unassembled WGS sequence"/>
</dbReference>
<dbReference type="PANTHER" id="PTHR33116:SF84">
    <property type="entry name" value="RNA-DIRECTED DNA POLYMERASE"/>
    <property type="match status" value="1"/>
</dbReference>
<dbReference type="CDD" id="cd01650">
    <property type="entry name" value="RT_nLTR_like"/>
    <property type="match status" value="1"/>
</dbReference>
<accession>A0AA38SAH6</accession>
<evidence type="ECO:0000313" key="3">
    <source>
        <dbReference type="Proteomes" id="UP001172457"/>
    </source>
</evidence>
<dbReference type="InterPro" id="IPR043502">
    <property type="entry name" value="DNA/RNA_pol_sf"/>
</dbReference>
<dbReference type="Pfam" id="PF13966">
    <property type="entry name" value="zf-RVT"/>
    <property type="match status" value="1"/>
</dbReference>
<dbReference type="InterPro" id="IPR000477">
    <property type="entry name" value="RT_dom"/>
</dbReference>
<dbReference type="SUPFAM" id="SSF56672">
    <property type="entry name" value="DNA/RNA polymerases"/>
    <property type="match status" value="1"/>
</dbReference>
<dbReference type="PROSITE" id="PS50878">
    <property type="entry name" value="RT_POL"/>
    <property type="match status" value="1"/>
</dbReference>
<feature type="domain" description="Reverse transcriptase" evidence="1">
    <location>
        <begin position="490"/>
        <end position="769"/>
    </location>
</feature>
<comment type="caution">
    <text evidence="2">The sequence shown here is derived from an EMBL/GenBank/DDBJ whole genome shotgun (WGS) entry which is preliminary data.</text>
</comment>
<protein>
    <recommendedName>
        <fullName evidence="1">Reverse transcriptase domain-containing protein</fullName>
    </recommendedName>
</protein>
<evidence type="ECO:0000313" key="2">
    <source>
        <dbReference type="EMBL" id="KAJ9535293.1"/>
    </source>
</evidence>
<organism evidence="2 3">
    <name type="scientific">Centaurea solstitialis</name>
    <name type="common">yellow star-thistle</name>
    <dbReference type="NCBI Taxonomy" id="347529"/>
    <lineage>
        <taxon>Eukaryota</taxon>
        <taxon>Viridiplantae</taxon>
        <taxon>Streptophyta</taxon>
        <taxon>Embryophyta</taxon>
        <taxon>Tracheophyta</taxon>
        <taxon>Spermatophyta</taxon>
        <taxon>Magnoliopsida</taxon>
        <taxon>eudicotyledons</taxon>
        <taxon>Gunneridae</taxon>
        <taxon>Pentapetalae</taxon>
        <taxon>asterids</taxon>
        <taxon>campanulids</taxon>
        <taxon>Asterales</taxon>
        <taxon>Asteraceae</taxon>
        <taxon>Carduoideae</taxon>
        <taxon>Cardueae</taxon>
        <taxon>Centaureinae</taxon>
        <taxon>Centaurea</taxon>
    </lineage>
</organism>
<dbReference type="Gene3D" id="3.60.10.10">
    <property type="entry name" value="Endonuclease/exonuclease/phosphatase"/>
    <property type="match status" value="1"/>
</dbReference>